<feature type="domain" description="HTH deoR-type" evidence="4">
    <location>
        <begin position="6"/>
        <end position="61"/>
    </location>
</feature>
<protein>
    <submittedName>
        <fullName evidence="5">DeoR family transcriptional regulator</fullName>
    </submittedName>
</protein>
<keyword evidence="1" id="KW-0805">Transcription regulation</keyword>
<keyword evidence="2" id="KW-0238">DNA-binding</keyword>
<accession>A0A420EHQ1</accession>
<evidence type="ECO:0000256" key="3">
    <source>
        <dbReference type="ARBA" id="ARBA00023163"/>
    </source>
</evidence>
<dbReference type="AlphaFoldDB" id="A0A420EHQ1"/>
<proteinExistence type="predicted"/>
<sequence length="259" mass="28387">MTRRNTQQRRQSIVSLIVEKHELSVDVLAKQFETSQVTIRKDLAALEKLGLLLRRYGGAIALPQKVDSVPIVVDKTTVGSITKSKLLLASAAAELIQDNSRIVIDSGSTTMALVEQLADKKDLVVMTNTLELANAISKLKNEPTLLMTGGTWDTHSESFQGQVAESVLRSYDFDQLFIGADGIDLNRGTTSFNELLGLSKVMAEVSKQVIVLIESEKFGKKIPNLELAWDSIDILLSDRGLSDQAAQQIQSHGVEVIRV</sequence>
<dbReference type="InterPro" id="IPR037171">
    <property type="entry name" value="NagB/RpiA_transferase-like"/>
</dbReference>
<dbReference type="GO" id="GO:0003677">
    <property type="term" value="F:DNA binding"/>
    <property type="evidence" value="ECO:0007669"/>
    <property type="project" value="UniProtKB-KW"/>
</dbReference>
<organism evidence="5 6">
    <name type="scientific">Alginatibacterium sediminis</name>
    <dbReference type="NCBI Taxonomy" id="2164068"/>
    <lineage>
        <taxon>Bacteria</taxon>
        <taxon>Pseudomonadati</taxon>
        <taxon>Pseudomonadota</taxon>
        <taxon>Gammaproteobacteria</taxon>
        <taxon>Alteromonadales</taxon>
        <taxon>Alteromonadaceae</taxon>
        <taxon>Alginatibacterium</taxon>
    </lineage>
</organism>
<dbReference type="SUPFAM" id="SSF100950">
    <property type="entry name" value="NagB/RpiA/CoA transferase-like"/>
    <property type="match status" value="1"/>
</dbReference>
<dbReference type="InterPro" id="IPR018356">
    <property type="entry name" value="Tscrpt_reg_HTH_DeoR_CS"/>
</dbReference>
<dbReference type="EMBL" id="RAQO01000004">
    <property type="protein sequence ID" value="RKF20086.1"/>
    <property type="molecule type" value="Genomic_DNA"/>
</dbReference>
<dbReference type="InterPro" id="IPR050313">
    <property type="entry name" value="Carb_Metab_HTH_regulators"/>
</dbReference>
<dbReference type="SUPFAM" id="SSF46785">
    <property type="entry name" value="Winged helix' DNA-binding domain"/>
    <property type="match status" value="1"/>
</dbReference>
<evidence type="ECO:0000313" key="6">
    <source>
        <dbReference type="Proteomes" id="UP000286482"/>
    </source>
</evidence>
<evidence type="ECO:0000256" key="1">
    <source>
        <dbReference type="ARBA" id="ARBA00023015"/>
    </source>
</evidence>
<dbReference type="InterPro" id="IPR001034">
    <property type="entry name" value="DeoR_HTH"/>
</dbReference>
<dbReference type="OrthoDB" id="9814815at2"/>
<dbReference type="SMART" id="SM00420">
    <property type="entry name" value="HTH_DEOR"/>
    <property type="match status" value="1"/>
</dbReference>
<keyword evidence="6" id="KW-1185">Reference proteome</keyword>
<dbReference type="Gene3D" id="3.40.50.1360">
    <property type="match status" value="1"/>
</dbReference>
<dbReference type="InterPro" id="IPR036390">
    <property type="entry name" value="WH_DNA-bd_sf"/>
</dbReference>
<dbReference type="PRINTS" id="PR00037">
    <property type="entry name" value="HTHLACR"/>
</dbReference>
<evidence type="ECO:0000259" key="4">
    <source>
        <dbReference type="PROSITE" id="PS51000"/>
    </source>
</evidence>
<evidence type="ECO:0000313" key="5">
    <source>
        <dbReference type="EMBL" id="RKF20086.1"/>
    </source>
</evidence>
<dbReference type="Gene3D" id="1.10.10.10">
    <property type="entry name" value="Winged helix-like DNA-binding domain superfamily/Winged helix DNA-binding domain"/>
    <property type="match status" value="1"/>
</dbReference>
<name>A0A420EHQ1_9ALTE</name>
<dbReference type="GO" id="GO:0003700">
    <property type="term" value="F:DNA-binding transcription factor activity"/>
    <property type="evidence" value="ECO:0007669"/>
    <property type="project" value="InterPro"/>
</dbReference>
<dbReference type="Proteomes" id="UP000286482">
    <property type="component" value="Unassembled WGS sequence"/>
</dbReference>
<reference evidence="5 6" key="1">
    <citation type="submission" date="2018-09" db="EMBL/GenBank/DDBJ databases">
        <authorList>
            <person name="Wang Z."/>
        </authorList>
    </citation>
    <scope>NUCLEOTIDE SEQUENCE [LARGE SCALE GENOMIC DNA]</scope>
    <source>
        <strain evidence="5 6">ALS 81</strain>
    </source>
</reference>
<dbReference type="Pfam" id="PF08220">
    <property type="entry name" value="HTH_DeoR"/>
    <property type="match status" value="1"/>
</dbReference>
<gene>
    <name evidence="5" type="ORF">DBZ36_06460</name>
</gene>
<dbReference type="PANTHER" id="PTHR30363:SF44">
    <property type="entry name" value="AGA OPERON TRANSCRIPTIONAL REPRESSOR-RELATED"/>
    <property type="match status" value="1"/>
</dbReference>
<dbReference type="InterPro" id="IPR014036">
    <property type="entry name" value="DeoR-like_C"/>
</dbReference>
<dbReference type="InterPro" id="IPR036388">
    <property type="entry name" value="WH-like_DNA-bd_sf"/>
</dbReference>
<dbReference type="RefSeq" id="WP_120354090.1">
    <property type="nucleotide sequence ID" value="NZ_RAQO01000004.1"/>
</dbReference>
<dbReference type="PROSITE" id="PS00894">
    <property type="entry name" value="HTH_DEOR_1"/>
    <property type="match status" value="1"/>
</dbReference>
<dbReference type="SMART" id="SM01134">
    <property type="entry name" value="DeoRC"/>
    <property type="match status" value="1"/>
</dbReference>
<dbReference type="PANTHER" id="PTHR30363">
    <property type="entry name" value="HTH-TYPE TRANSCRIPTIONAL REGULATOR SRLR-RELATED"/>
    <property type="match status" value="1"/>
</dbReference>
<keyword evidence="3" id="KW-0804">Transcription</keyword>
<dbReference type="PROSITE" id="PS51000">
    <property type="entry name" value="HTH_DEOR_2"/>
    <property type="match status" value="1"/>
</dbReference>
<evidence type="ECO:0000256" key="2">
    <source>
        <dbReference type="ARBA" id="ARBA00023125"/>
    </source>
</evidence>
<comment type="caution">
    <text evidence="5">The sequence shown here is derived from an EMBL/GenBank/DDBJ whole genome shotgun (WGS) entry which is preliminary data.</text>
</comment>
<dbReference type="Pfam" id="PF00455">
    <property type="entry name" value="DeoRC"/>
    <property type="match status" value="1"/>
</dbReference>